<dbReference type="InterPro" id="IPR019874">
    <property type="entry name" value="RF_methyltr_PrmC"/>
</dbReference>
<evidence type="ECO:0000259" key="8">
    <source>
        <dbReference type="Pfam" id="PF17827"/>
    </source>
</evidence>
<evidence type="ECO:0000256" key="1">
    <source>
        <dbReference type="ARBA" id="ARBA00022603"/>
    </source>
</evidence>
<evidence type="ECO:0000256" key="4">
    <source>
        <dbReference type="ARBA" id="ARBA00048391"/>
    </source>
</evidence>
<feature type="binding site" evidence="5">
    <location>
        <begin position="681"/>
        <end position="684"/>
    </location>
    <ligand>
        <name>substrate</name>
    </ligand>
</feature>
<comment type="function">
    <text evidence="5">Methylates the class 1 translation termination release factors RF1/PrfA and RF2/PrfB on the glutamine residue of the universally conserved GGQ motif.</text>
</comment>
<comment type="caution">
    <text evidence="9">The sequence shown here is derived from an EMBL/GenBank/DDBJ whole genome shotgun (WGS) entry which is preliminary data.</text>
</comment>
<feature type="region of interest" description="Disordered" evidence="6">
    <location>
        <begin position="169"/>
        <end position="194"/>
    </location>
</feature>
<dbReference type="AlphaFoldDB" id="A0A6A8MAD6"/>
<dbReference type="InterPro" id="IPR002052">
    <property type="entry name" value="DNA_methylase_N6_adenine_CS"/>
</dbReference>
<evidence type="ECO:0000313" key="9">
    <source>
        <dbReference type="EMBL" id="MST68804.1"/>
    </source>
</evidence>
<dbReference type="PANTHER" id="PTHR18895">
    <property type="entry name" value="HEMK METHYLTRANSFERASE"/>
    <property type="match status" value="1"/>
</dbReference>
<feature type="binding site" evidence="5">
    <location>
        <position position="681"/>
    </location>
    <ligand>
        <name>S-adenosyl-L-methionine</name>
        <dbReference type="ChEBI" id="CHEBI:59789"/>
    </ligand>
</feature>
<dbReference type="InterPro" id="IPR007848">
    <property type="entry name" value="Small_mtfrase_dom"/>
</dbReference>
<protein>
    <recommendedName>
        <fullName evidence="5">Release factor glutamine methyltransferase</fullName>
        <shortName evidence="5">RF MTase</shortName>
        <ecNumber evidence="5">2.1.1.297</ecNumber>
    </recommendedName>
    <alternativeName>
        <fullName evidence="5">N5-glutamine methyltransferase PrmC</fullName>
    </alternativeName>
    <alternativeName>
        <fullName evidence="5">Protein-(glutamine-N5) MTase PrmC</fullName>
    </alternativeName>
    <alternativeName>
        <fullName evidence="5">Protein-glutamine N-methyltransferase PrmC</fullName>
    </alternativeName>
</protein>
<dbReference type="Pfam" id="PF05175">
    <property type="entry name" value="MTS"/>
    <property type="match status" value="1"/>
</dbReference>
<dbReference type="PROSITE" id="PS00092">
    <property type="entry name" value="N6_MTASE"/>
    <property type="match status" value="1"/>
</dbReference>
<keyword evidence="2 5" id="KW-0808">Transferase</keyword>
<dbReference type="NCBIfam" id="TIGR00536">
    <property type="entry name" value="hemK_fam"/>
    <property type="match status" value="1"/>
</dbReference>
<evidence type="ECO:0000256" key="5">
    <source>
        <dbReference type="HAMAP-Rule" id="MF_02126"/>
    </source>
</evidence>
<feature type="domain" description="Release factor glutamine methyltransferase N-terminal" evidence="8">
    <location>
        <begin position="499"/>
        <end position="566"/>
    </location>
</feature>
<name>A0A6A8MAD6_9FIRM</name>
<dbReference type="EMBL" id="VUNB01000003">
    <property type="protein sequence ID" value="MST68804.1"/>
    <property type="molecule type" value="Genomic_DNA"/>
</dbReference>
<dbReference type="PANTHER" id="PTHR18895:SF74">
    <property type="entry name" value="MTRF1L RELEASE FACTOR GLUTAMINE METHYLTRANSFERASE"/>
    <property type="match status" value="1"/>
</dbReference>
<dbReference type="InterPro" id="IPR004556">
    <property type="entry name" value="HemK-like"/>
</dbReference>
<dbReference type="CDD" id="cd02440">
    <property type="entry name" value="AdoMet_MTases"/>
    <property type="match status" value="1"/>
</dbReference>
<evidence type="ECO:0000256" key="2">
    <source>
        <dbReference type="ARBA" id="ARBA00022679"/>
    </source>
</evidence>
<dbReference type="SUPFAM" id="SSF53335">
    <property type="entry name" value="S-adenosyl-L-methionine-dependent methyltransferases"/>
    <property type="match status" value="1"/>
</dbReference>
<reference evidence="9" key="1">
    <citation type="submission" date="2019-09" db="EMBL/GenBank/DDBJ databases">
        <title>In-depth cultivation of the pig gut microbiome towards novel bacterial diversity and tailored functional studies.</title>
        <authorList>
            <person name="Wylensek D."/>
            <person name="Hitch T.C.A."/>
            <person name="Clavel T."/>
        </authorList>
    </citation>
    <scope>NUCLEOTIDE SEQUENCE</scope>
    <source>
        <strain evidence="9">RF-744-FAT-WT-3</strain>
    </source>
</reference>
<feature type="region of interest" description="Disordered" evidence="6">
    <location>
        <begin position="369"/>
        <end position="396"/>
    </location>
</feature>
<proteinExistence type="inferred from homology"/>
<feature type="compositionally biased region" description="Basic and acidic residues" evidence="6">
    <location>
        <begin position="138"/>
        <end position="150"/>
    </location>
</feature>
<gene>
    <name evidence="5 9" type="primary">prmC</name>
    <name evidence="9" type="ORF">FYJ66_04260</name>
</gene>
<feature type="region of interest" description="Disordered" evidence="6">
    <location>
        <begin position="231"/>
        <end position="353"/>
    </location>
</feature>
<feature type="compositionally biased region" description="Basic and acidic residues" evidence="6">
    <location>
        <begin position="240"/>
        <end position="308"/>
    </location>
</feature>
<dbReference type="GO" id="GO:0003676">
    <property type="term" value="F:nucleic acid binding"/>
    <property type="evidence" value="ECO:0007669"/>
    <property type="project" value="InterPro"/>
</dbReference>
<feature type="compositionally biased region" description="Basic and acidic residues" evidence="6">
    <location>
        <begin position="319"/>
        <end position="353"/>
    </location>
</feature>
<dbReference type="InterPro" id="IPR050320">
    <property type="entry name" value="N5-glutamine_MTase"/>
</dbReference>
<dbReference type="InterPro" id="IPR029063">
    <property type="entry name" value="SAM-dependent_MTases_sf"/>
</dbReference>
<evidence type="ECO:0000256" key="3">
    <source>
        <dbReference type="ARBA" id="ARBA00022691"/>
    </source>
</evidence>
<keyword evidence="1 5" id="KW-0489">Methyltransferase</keyword>
<dbReference type="RefSeq" id="WP_154572274.1">
    <property type="nucleotide sequence ID" value="NZ_VUNB01000003.1"/>
</dbReference>
<feature type="compositionally biased region" description="Basic and acidic residues" evidence="6">
    <location>
        <begin position="69"/>
        <end position="85"/>
    </location>
</feature>
<feature type="domain" description="Methyltransferase small" evidence="7">
    <location>
        <begin position="602"/>
        <end position="685"/>
    </location>
</feature>
<comment type="catalytic activity">
    <reaction evidence="4 5">
        <text>L-glutaminyl-[peptide chain release factor] + S-adenosyl-L-methionine = N(5)-methyl-L-glutaminyl-[peptide chain release factor] + S-adenosyl-L-homocysteine + H(+)</text>
        <dbReference type="Rhea" id="RHEA:42896"/>
        <dbReference type="Rhea" id="RHEA-COMP:10271"/>
        <dbReference type="Rhea" id="RHEA-COMP:10272"/>
        <dbReference type="ChEBI" id="CHEBI:15378"/>
        <dbReference type="ChEBI" id="CHEBI:30011"/>
        <dbReference type="ChEBI" id="CHEBI:57856"/>
        <dbReference type="ChEBI" id="CHEBI:59789"/>
        <dbReference type="ChEBI" id="CHEBI:61891"/>
        <dbReference type="EC" id="2.1.1.297"/>
    </reaction>
</comment>
<dbReference type="NCBIfam" id="TIGR03534">
    <property type="entry name" value="RF_mod_PrmC"/>
    <property type="match status" value="1"/>
</dbReference>
<feature type="binding site" evidence="5">
    <location>
        <position position="636"/>
    </location>
    <ligand>
        <name>S-adenosyl-L-methionine</name>
        <dbReference type="ChEBI" id="CHEBI:59789"/>
    </ligand>
</feature>
<dbReference type="GO" id="GO:0102559">
    <property type="term" value="F:peptide chain release factor N(5)-glutamine methyltransferase activity"/>
    <property type="evidence" value="ECO:0007669"/>
    <property type="project" value="UniProtKB-EC"/>
</dbReference>
<accession>A0A6A8MAD6</accession>
<dbReference type="Gene3D" id="1.10.8.10">
    <property type="entry name" value="DNA helicase RuvA subunit, C-terminal domain"/>
    <property type="match status" value="1"/>
</dbReference>
<organism evidence="9">
    <name type="scientific">Baileyella intestinalis</name>
    <dbReference type="NCBI Taxonomy" id="2606709"/>
    <lineage>
        <taxon>Bacteria</taxon>
        <taxon>Bacillati</taxon>
        <taxon>Bacillota</taxon>
        <taxon>Clostridia</taxon>
        <taxon>Peptostreptococcales</taxon>
        <taxon>Anaerovoracaceae</taxon>
        <taxon>Baileyella</taxon>
    </lineage>
</organism>
<keyword evidence="3 5" id="KW-0949">S-adenosyl-L-methionine</keyword>
<evidence type="ECO:0000259" key="7">
    <source>
        <dbReference type="Pfam" id="PF05175"/>
    </source>
</evidence>
<comment type="similarity">
    <text evidence="5">Belongs to the protein N5-glutamine methyltransferase family. PrmC subfamily.</text>
</comment>
<comment type="caution">
    <text evidence="5">Lacks conserved residue(s) required for the propagation of feature annotation.</text>
</comment>
<evidence type="ECO:0000256" key="6">
    <source>
        <dbReference type="SAM" id="MobiDB-lite"/>
    </source>
</evidence>
<dbReference type="EC" id="2.1.1.297" evidence="5"/>
<dbReference type="GO" id="GO:0032259">
    <property type="term" value="P:methylation"/>
    <property type="evidence" value="ECO:0007669"/>
    <property type="project" value="UniProtKB-KW"/>
</dbReference>
<feature type="region of interest" description="Disordered" evidence="6">
    <location>
        <begin position="60"/>
        <end position="150"/>
    </location>
</feature>
<dbReference type="Gene3D" id="3.40.50.150">
    <property type="entry name" value="Vaccinia Virus protein VP39"/>
    <property type="match status" value="1"/>
</dbReference>
<sequence length="777" mass="86527">MAEGRKEMDIDQWLSLELEKNALEEETQKKAEKSEPGTKYEDYLGVMETFDDQLMNNYSGKKSVQGKTDFSKETVKEPENEKTFVSERSGSPGRSARNARTGIRTKNQTSPGAPGVRAAEEAARKSMTRAETLTTTGLRERAPESKITKAGDLDDIMEEIRRKREKDDKVVTMMIESQSRRSAPVLDDEEGSKTEKLIGNAVDKVEAVSHETIKKSRGKLASLFRKIKDKVVEHPEEEAQEKASEKAPEKKKGEVLLEKTPEKVPEKVPEKTPEKAVEKNPGKTPDKAQGKTPEKSEPVKTAADRPSESSEPYAGKHGVKTEKSEPAEEKAAEEARAVIRKASEASDKLDPEEKKDALFQLRAQAAALARSNAEAEARLREKESVVDVSKAGNQKRSSVTMQLDDLFGDKSGEDRNLAEELRKAVDAAAVEEHEKVDSRSVEAMKNRYGARGPVPVPEASAAQMAAAAEREIADKKRMDNFMEVKPPRFGKDPRTVRNALKYGRQELTFIENGRHDATEIFRYVFGFSDKDIILRKDELLDDKAVSEYEKMIEKRLHGVPLQYIIGVQEFMGLPFRVNKNVLIPRQDTEVLVEQLLGVIKGEELRNPEILDMCTGSGAIGVSLAYELSDAAVTMADISPDAVNVAMHNARLNGVFQRCTFATGDLFESVPDWKKYDVIVCNPPYIRTDVIETLDPEVKDHEPRKALDGGKDGLDVYRRIAKESGRHLKPHGILALEIGYDQAVDVVTLLGEGGDFDGARIIKDLDNKDRVIITKKNK</sequence>
<dbReference type="Pfam" id="PF17827">
    <property type="entry name" value="PrmC_N"/>
    <property type="match status" value="1"/>
</dbReference>
<dbReference type="HAMAP" id="MF_02126">
    <property type="entry name" value="RF_methyltr_PrmC"/>
    <property type="match status" value="1"/>
</dbReference>
<feature type="compositionally biased region" description="Basic and acidic residues" evidence="6">
    <location>
        <begin position="373"/>
        <end position="385"/>
    </location>
</feature>
<dbReference type="InterPro" id="IPR040758">
    <property type="entry name" value="PrmC_N"/>
</dbReference>